<name>A0A1C3JWI7_9GAMM</name>
<dbReference type="InterPro" id="IPR002201">
    <property type="entry name" value="Glyco_trans_9"/>
</dbReference>
<dbReference type="EMBL" id="FLRA01000037">
    <property type="protein sequence ID" value="SBT19426.1"/>
    <property type="molecule type" value="Genomic_DNA"/>
</dbReference>
<dbReference type="PANTHER" id="PTHR30160">
    <property type="entry name" value="TETRAACYLDISACCHARIDE 4'-KINASE-RELATED"/>
    <property type="match status" value="1"/>
</dbReference>
<dbReference type="EC" id="2.-.-.-" evidence="3"/>
<evidence type="ECO:0000256" key="2">
    <source>
        <dbReference type="ARBA" id="ARBA00022679"/>
    </source>
</evidence>
<accession>A0A1C3JWI7</accession>
<keyword evidence="1" id="KW-0328">Glycosyltransferase</keyword>
<organism evidence="3 6">
    <name type="scientific">Marinomonas gallaica</name>
    <dbReference type="NCBI Taxonomy" id="1806667"/>
    <lineage>
        <taxon>Bacteria</taxon>
        <taxon>Pseudomonadati</taxon>
        <taxon>Pseudomonadota</taxon>
        <taxon>Gammaproteobacteria</taxon>
        <taxon>Oceanospirillales</taxon>
        <taxon>Oceanospirillaceae</taxon>
        <taxon>Marinomonas</taxon>
    </lineage>
</organism>
<gene>
    <name evidence="3" type="primary">rfaQ</name>
    <name evidence="3" type="ORF">MGA5115_03591</name>
    <name evidence="4" type="ORF">MGA5116_03528</name>
</gene>
<proteinExistence type="predicted"/>
<dbReference type="SUPFAM" id="SSF53756">
    <property type="entry name" value="UDP-Glycosyltransferase/glycogen phosphorylase"/>
    <property type="match status" value="1"/>
</dbReference>
<dbReference type="Proteomes" id="UP000092840">
    <property type="component" value="Unassembled WGS sequence"/>
</dbReference>
<dbReference type="EMBL" id="FLRB01000036">
    <property type="protein sequence ID" value="SBT22898.1"/>
    <property type="molecule type" value="Genomic_DNA"/>
</dbReference>
<dbReference type="OrthoDB" id="9781892at2"/>
<dbReference type="GO" id="GO:0008713">
    <property type="term" value="F:ADP-heptose-lipopolysaccharide heptosyltransferase activity"/>
    <property type="evidence" value="ECO:0007669"/>
    <property type="project" value="TreeGrafter"/>
</dbReference>
<sequence length="338" mass="37201">MDQTIQNIAVVRLSALGDVCHAMAVVAALQKRYPKARITWITGPLEAQLVRLLPNIDVRVYEKRSGIKGMLALRRSLVTTKFDVLLHMQWSLRASLLTKMLKATRKIGFHRAYSREKQHWFVNEFGVVPRSPHVLDSFLSLTAKLDVHEVTLPLPLTLAKQPAALKSPYVVINPSASKAERNWTLGGYKSVIDWLQGQGIQVVLTGGPSDSEKRLAQSLLQEGVVNLVGRTSLPQMLRVLADAECVVSPDTGPAHMATLVGTTVIGLYAHSNPMRTGPYNDLDKVVSVYESCAEKEYGKPVGELPWASRVHDPNAMTLIAAEHVIAQLQQVIKPSNLG</sequence>
<reference evidence="4 5" key="1">
    <citation type="submission" date="2016-06" db="EMBL/GenBank/DDBJ databases">
        <authorList>
            <person name="Rodrigo-Torres L."/>
            <person name="Arahal D.R."/>
        </authorList>
    </citation>
    <scope>NUCLEOTIDE SEQUENCE [LARGE SCALE GENOMIC DNA]</scope>
    <source>
        <strain evidence="4 5">CECT 5116</strain>
    </source>
</reference>
<evidence type="ECO:0000313" key="3">
    <source>
        <dbReference type="EMBL" id="SBT19426.1"/>
    </source>
</evidence>
<evidence type="ECO:0000313" key="4">
    <source>
        <dbReference type="EMBL" id="SBT22898.1"/>
    </source>
</evidence>
<dbReference type="Pfam" id="PF01075">
    <property type="entry name" value="Glyco_transf_9"/>
    <property type="match status" value="1"/>
</dbReference>
<dbReference type="GO" id="GO:0009244">
    <property type="term" value="P:lipopolysaccharide core region biosynthetic process"/>
    <property type="evidence" value="ECO:0007669"/>
    <property type="project" value="TreeGrafter"/>
</dbReference>
<protein>
    <submittedName>
        <fullName evidence="3">Lipopolysaccharide core heptosyltransferase RfaQ</fullName>
        <ecNumber evidence="3">2.-.-.-</ecNumber>
    </submittedName>
</protein>
<keyword evidence="5" id="KW-1185">Reference proteome</keyword>
<reference evidence="3 6" key="2">
    <citation type="submission" date="2016-06" db="EMBL/GenBank/DDBJ databases">
        <authorList>
            <person name="Kjaerup R.B."/>
            <person name="Dalgaard T.S."/>
            <person name="Juul-Madsen H.R."/>
        </authorList>
    </citation>
    <scope>NUCLEOTIDE SEQUENCE [LARGE SCALE GENOMIC DNA]</scope>
    <source>
        <strain evidence="3 6">CECT 5115</strain>
    </source>
</reference>
<dbReference type="InterPro" id="IPR051199">
    <property type="entry name" value="LPS_LOS_Heptosyltrfase"/>
</dbReference>
<dbReference type="Gene3D" id="3.40.50.2000">
    <property type="entry name" value="Glycogen Phosphorylase B"/>
    <property type="match status" value="2"/>
</dbReference>
<dbReference type="RefSeq" id="WP_067038775.1">
    <property type="nucleotide sequence ID" value="NZ_FLRA01000037.1"/>
</dbReference>
<dbReference type="CDD" id="cd03789">
    <property type="entry name" value="GT9_LPS_heptosyltransferase"/>
    <property type="match status" value="1"/>
</dbReference>
<dbReference type="PANTHER" id="PTHR30160:SF21">
    <property type="entry name" value="LIPOPOLYSACCHARIDE CORE HEPTOSYLTRANSFERASE OPSX"/>
    <property type="match status" value="1"/>
</dbReference>
<evidence type="ECO:0000256" key="1">
    <source>
        <dbReference type="ARBA" id="ARBA00022676"/>
    </source>
</evidence>
<dbReference type="Proteomes" id="UP000092871">
    <property type="component" value="Unassembled WGS sequence"/>
</dbReference>
<evidence type="ECO:0000313" key="6">
    <source>
        <dbReference type="Proteomes" id="UP000092871"/>
    </source>
</evidence>
<dbReference type="AlphaFoldDB" id="A0A1C3JWI7"/>
<dbReference type="GO" id="GO:0005829">
    <property type="term" value="C:cytosol"/>
    <property type="evidence" value="ECO:0007669"/>
    <property type="project" value="TreeGrafter"/>
</dbReference>
<keyword evidence="2 3" id="KW-0808">Transferase</keyword>
<evidence type="ECO:0000313" key="5">
    <source>
        <dbReference type="Proteomes" id="UP000092840"/>
    </source>
</evidence>